<dbReference type="EC" id="1.1.3.20" evidence="5"/>
<organism evidence="16 17">
    <name type="scientific">Ilex paraguariensis</name>
    <name type="common">yerba mate</name>
    <dbReference type="NCBI Taxonomy" id="185542"/>
    <lineage>
        <taxon>Eukaryota</taxon>
        <taxon>Viridiplantae</taxon>
        <taxon>Streptophyta</taxon>
        <taxon>Embryophyta</taxon>
        <taxon>Tracheophyta</taxon>
        <taxon>Spermatophyta</taxon>
        <taxon>Magnoliopsida</taxon>
        <taxon>eudicotyledons</taxon>
        <taxon>Gunneridae</taxon>
        <taxon>Pentapetalae</taxon>
        <taxon>asterids</taxon>
        <taxon>campanulids</taxon>
        <taxon>Aquifoliales</taxon>
        <taxon>Aquifoliaceae</taxon>
        <taxon>Ilex</taxon>
    </lineage>
</organism>
<keyword evidence="8 13" id="KW-0274">FAD</keyword>
<evidence type="ECO:0000313" key="16">
    <source>
        <dbReference type="EMBL" id="CAK9143710.1"/>
    </source>
</evidence>
<dbReference type="Pfam" id="PF05199">
    <property type="entry name" value="GMC_oxred_C"/>
    <property type="match status" value="1"/>
</dbReference>
<feature type="active site" description="Proton acceptor" evidence="12">
    <location>
        <position position="761"/>
    </location>
</feature>
<evidence type="ECO:0000256" key="10">
    <source>
        <dbReference type="ARBA" id="ARBA00023002"/>
    </source>
</evidence>
<evidence type="ECO:0000313" key="17">
    <source>
        <dbReference type="Proteomes" id="UP001642360"/>
    </source>
</evidence>
<dbReference type="PANTHER" id="PTHR46056">
    <property type="entry name" value="LONG-CHAIN-ALCOHOL OXIDASE"/>
    <property type="match status" value="1"/>
</dbReference>
<dbReference type="PIRSF" id="PIRSF028937">
    <property type="entry name" value="Lg_Ch_AO"/>
    <property type="match status" value="1"/>
</dbReference>
<evidence type="ECO:0000256" key="4">
    <source>
        <dbReference type="ARBA" id="ARBA00010790"/>
    </source>
</evidence>
<comment type="function">
    <text evidence="2">Long-chain fatty alcohol oxidase involved in the omega-oxidation pathway of lipid degradation.</text>
</comment>
<keyword evidence="17" id="KW-1185">Reference proteome</keyword>
<dbReference type="InterPro" id="IPR036188">
    <property type="entry name" value="FAD/NAD-bd_sf"/>
</dbReference>
<evidence type="ECO:0000256" key="9">
    <source>
        <dbReference type="ARBA" id="ARBA00022989"/>
    </source>
</evidence>
<comment type="caution">
    <text evidence="16">The sequence shown here is derived from an EMBL/GenBank/DDBJ whole genome shotgun (WGS) entry which is preliminary data.</text>
</comment>
<evidence type="ECO:0000256" key="12">
    <source>
        <dbReference type="PIRSR" id="PIRSR028937-1"/>
    </source>
</evidence>
<feature type="domain" description="Glucose-methanol-choline oxidoreductase N-terminal" evidence="14">
    <location>
        <begin position="366"/>
        <end position="586"/>
    </location>
</feature>
<evidence type="ECO:0000256" key="11">
    <source>
        <dbReference type="ARBA" id="ARBA00023136"/>
    </source>
</evidence>
<evidence type="ECO:0000256" key="6">
    <source>
        <dbReference type="ARBA" id="ARBA00022630"/>
    </source>
</evidence>
<comment type="similarity">
    <text evidence="4">Belongs to the GMC oxidoreductase family.</text>
</comment>
<dbReference type="Gene3D" id="3.50.50.60">
    <property type="entry name" value="FAD/NAD(P)-binding domain"/>
    <property type="match status" value="2"/>
</dbReference>
<dbReference type="SUPFAM" id="SSF51905">
    <property type="entry name" value="FAD/NAD(P)-binding domain"/>
    <property type="match status" value="1"/>
</dbReference>
<dbReference type="InterPro" id="IPR000172">
    <property type="entry name" value="GMC_OxRdtase_N"/>
</dbReference>
<accession>A0ABC8RGF7</accession>
<comment type="subcellular location">
    <subcellularLocation>
        <location evidence="3">Membrane</location>
    </subcellularLocation>
</comment>
<comment type="catalytic activity">
    <reaction evidence="1">
        <text>a long-chain primary fatty alcohol + O2 = a long-chain fatty aldehyde + H2O2</text>
        <dbReference type="Rhea" id="RHEA:22756"/>
        <dbReference type="ChEBI" id="CHEBI:15379"/>
        <dbReference type="ChEBI" id="CHEBI:16240"/>
        <dbReference type="ChEBI" id="CHEBI:17176"/>
        <dbReference type="ChEBI" id="CHEBI:77396"/>
        <dbReference type="EC" id="1.1.3.20"/>
    </reaction>
</comment>
<feature type="domain" description="Glucose-methanol-choline oxidoreductase C-terminal" evidence="15">
    <location>
        <begin position="687"/>
        <end position="812"/>
    </location>
</feature>
<reference evidence="16 17" key="1">
    <citation type="submission" date="2024-02" db="EMBL/GenBank/DDBJ databases">
        <authorList>
            <person name="Vignale AGUSTIN F."/>
            <person name="Sosa J E."/>
            <person name="Modenutti C."/>
        </authorList>
    </citation>
    <scope>NUCLEOTIDE SEQUENCE [LARGE SCALE GENOMIC DNA]</scope>
</reference>
<keyword evidence="6" id="KW-0285">Flavoprotein</keyword>
<keyword evidence="9" id="KW-1133">Transmembrane helix</keyword>
<dbReference type="GO" id="GO:0046577">
    <property type="term" value="F:long-chain-alcohol oxidase activity"/>
    <property type="evidence" value="ECO:0007669"/>
    <property type="project" value="UniProtKB-EC"/>
</dbReference>
<feature type="binding site" evidence="13">
    <location>
        <begin position="319"/>
        <end position="334"/>
    </location>
    <ligand>
        <name>FAD</name>
        <dbReference type="ChEBI" id="CHEBI:57692"/>
    </ligand>
</feature>
<evidence type="ECO:0000259" key="14">
    <source>
        <dbReference type="Pfam" id="PF00732"/>
    </source>
</evidence>
<dbReference type="Proteomes" id="UP001642360">
    <property type="component" value="Unassembled WGS sequence"/>
</dbReference>
<dbReference type="AlphaFoldDB" id="A0ABC8RGF7"/>
<dbReference type="EMBL" id="CAUOFW020001325">
    <property type="protein sequence ID" value="CAK9143710.1"/>
    <property type="molecule type" value="Genomic_DNA"/>
</dbReference>
<proteinExistence type="inferred from homology"/>
<evidence type="ECO:0000256" key="7">
    <source>
        <dbReference type="ARBA" id="ARBA00022692"/>
    </source>
</evidence>
<keyword evidence="11" id="KW-0472">Membrane</keyword>
<evidence type="ECO:0000259" key="15">
    <source>
        <dbReference type="Pfam" id="PF05199"/>
    </source>
</evidence>
<dbReference type="GO" id="GO:0016020">
    <property type="term" value="C:membrane"/>
    <property type="evidence" value="ECO:0007669"/>
    <property type="project" value="UniProtKB-SubCell"/>
</dbReference>
<protein>
    <recommendedName>
        <fullName evidence="5">long-chain-alcohol oxidase</fullName>
        <ecNumber evidence="5">1.1.3.20</ecNumber>
    </recommendedName>
</protein>
<keyword evidence="10" id="KW-0560">Oxidoreductase</keyword>
<evidence type="ECO:0000256" key="13">
    <source>
        <dbReference type="PIRSR" id="PIRSR028937-2"/>
    </source>
</evidence>
<evidence type="ECO:0000256" key="1">
    <source>
        <dbReference type="ARBA" id="ARBA00000920"/>
    </source>
</evidence>
<sequence>MEHNDIENGGFPANGKQANKMEELGGFDTRLQILGERQLYSSSLGRRQMESLTAICDTFVPAINISDDTIDESVLRFYQTSASMTAIPQHVAWQIRERMQHPKLYLFHLALWLLSTRIGTLILCGRGSLSSHFPYLQKFSEVSPKRREEILLSWSLSFFSLLRMLYGAMKFLTLLAFFTQSDQHIKLRSRGPLGVIMVRAFLHGLARLRLAIKFQVNEKDENPSWKAIGYCGPDPDFKTQIRKIERSTEMEYQRSTYNEQEEDLDEKEMLGPLYKGIIDIRQPLKVVAESLKRSGFQVSMYHGKNKSSYSFNPSLTIKCDAVVIGSGSGGGVIAGVLAKSGYKVLVLEKGNYFARSNLSLLEGQTMDQMYLGHGLLATDDMGVVILAGSTVGGGSTINWSASIQTPPHVIKEWCEIYGLELFGSQLYKEAMDTVCQRMGVQSQVDDEGFNNMVLRTGCHEMGYPANTIPRNSTPDHYCGWCSLGCKDGRKKGTSETWLVDLVDSLNGAILPRCEAIKILRKHEKGRDRPIATGVAFEFRCQGMKEVCVVESKVTIVGCGALCTPTLLRRSGLKNPNIGKNLHLHPVTMAWGYFPDAHLSNAWPAPEKKSYEGGIMTAMSTVVGDFKKSGYGAIIQTPALHPGMFSALMPWVSGIDFKNRMCKFSRTAHIIVLARDIGSGELASPSSISYRMDSTDEDHLKRGLEKGLRILASAGAEEIGTHHRNGRTLNVKQVSSHAYERFVKEESSNALMNLSTTIASAHQMGSCRMGVDPKGSAVNPMGETWEVEGLYVADSSVFPTALGVNPMVTIQAISYCTAQSVLEALRRKKNE</sequence>
<dbReference type="InterPro" id="IPR012400">
    <property type="entry name" value="Long_Oxdase"/>
</dbReference>
<name>A0ABC8RGF7_9AQUA</name>
<gene>
    <name evidence="16" type="ORF">ILEXP_LOCUS11430</name>
</gene>
<evidence type="ECO:0000256" key="2">
    <source>
        <dbReference type="ARBA" id="ARBA00003842"/>
    </source>
</evidence>
<evidence type="ECO:0000256" key="5">
    <source>
        <dbReference type="ARBA" id="ARBA00013125"/>
    </source>
</evidence>
<evidence type="ECO:0000256" key="8">
    <source>
        <dbReference type="ARBA" id="ARBA00022827"/>
    </source>
</evidence>
<dbReference type="PANTHER" id="PTHR46056:SF4">
    <property type="entry name" value="LONG-CHAIN-ALCOHOL OXIDASE FAO4A"/>
    <property type="match status" value="1"/>
</dbReference>
<keyword evidence="7" id="KW-0812">Transmembrane</keyword>
<evidence type="ECO:0000256" key="3">
    <source>
        <dbReference type="ARBA" id="ARBA00004370"/>
    </source>
</evidence>
<dbReference type="Pfam" id="PF00732">
    <property type="entry name" value="GMC_oxred_N"/>
    <property type="match status" value="1"/>
</dbReference>
<dbReference type="InterPro" id="IPR007867">
    <property type="entry name" value="GMC_OxRtase_C"/>
</dbReference>